<keyword evidence="1" id="KW-0732">Signal</keyword>
<dbReference type="EMBL" id="JAOPHQ010004549">
    <property type="protein sequence ID" value="KAK0139239.1"/>
    <property type="molecule type" value="Genomic_DNA"/>
</dbReference>
<evidence type="ECO:0000313" key="2">
    <source>
        <dbReference type="EMBL" id="KAK0139239.1"/>
    </source>
</evidence>
<proteinExistence type="predicted"/>
<dbReference type="PROSITE" id="PS51257">
    <property type="entry name" value="PROKAR_LIPOPROTEIN"/>
    <property type="match status" value="1"/>
</dbReference>
<name>A0AA47MFM2_MERPO</name>
<feature type="signal peptide" evidence="1">
    <location>
        <begin position="1"/>
        <end position="18"/>
    </location>
</feature>
<feature type="chain" id="PRO_5041345127" evidence="1">
    <location>
        <begin position="19"/>
        <end position="277"/>
    </location>
</feature>
<reference evidence="2" key="1">
    <citation type="journal article" date="2023" name="Front. Mar. Sci.">
        <title>A new Merluccius polli reference genome to investigate the effects of global change in West African waters.</title>
        <authorList>
            <person name="Mateo J.L."/>
            <person name="Blanco-Fernandez C."/>
            <person name="Garcia-Vazquez E."/>
            <person name="Machado-Schiaffino G."/>
        </authorList>
    </citation>
    <scope>NUCLEOTIDE SEQUENCE</scope>
    <source>
        <strain evidence="2">C29</strain>
        <tissue evidence="2">Fin</tissue>
    </source>
</reference>
<gene>
    <name evidence="2" type="ORF">N1851_024170</name>
</gene>
<protein>
    <submittedName>
        <fullName evidence="2">Uncharacterized protein</fullName>
    </submittedName>
</protein>
<evidence type="ECO:0000313" key="3">
    <source>
        <dbReference type="Proteomes" id="UP001174136"/>
    </source>
</evidence>
<sequence length="277" mass="31371">MNTLKNVLLCVLFSVSAGCMIAKRKLNGILYFRVCSFHSRLPWLKNPSWRLVIYHHSQFSMDTLFWSSRSLRTMRVRQKSTSDTVPGHLYPVPFHTQVGETQLLPRTMLLPLESCFHPPTTLSIHPGLACHPPTTLSILPGLVCNPPTTLSIHPGLACHPPTTLSIHPGLACHPPTTLSILPGLVNHLLLLPHQECPEALDPFNRQREWRLHKAALENQERVRKGEPPKKRQAKESYHYECKLCGQPKSKQTGHSQLRGKWYCPASGQTLEEWRSSL</sequence>
<organism evidence="2 3">
    <name type="scientific">Merluccius polli</name>
    <name type="common">Benguela hake</name>
    <name type="synonym">Merluccius cadenati</name>
    <dbReference type="NCBI Taxonomy" id="89951"/>
    <lineage>
        <taxon>Eukaryota</taxon>
        <taxon>Metazoa</taxon>
        <taxon>Chordata</taxon>
        <taxon>Craniata</taxon>
        <taxon>Vertebrata</taxon>
        <taxon>Euteleostomi</taxon>
        <taxon>Actinopterygii</taxon>
        <taxon>Neopterygii</taxon>
        <taxon>Teleostei</taxon>
        <taxon>Neoteleostei</taxon>
        <taxon>Acanthomorphata</taxon>
        <taxon>Zeiogadaria</taxon>
        <taxon>Gadariae</taxon>
        <taxon>Gadiformes</taxon>
        <taxon>Gadoidei</taxon>
        <taxon>Merlucciidae</taxon>
        <taxon>Merluccius</taxon>
    </lineage>
</organism>
<accession>A0AA47MFM2</accession>
<evidence type="ECO:0000256" key="1">
    <source>
        <dbReference type="SAM" id="SignalP"/>
    </source>
</evidence>
<keyword evidence="3" id="KW-1185">Reference proteome</keyword>
<dbReference type="AlphaFoldDB" id="A0AA47MFM2"/>
<dbReference type="Proteomes" id="UP001174136">
    <property type="component" value="Unassembled WGS sequence"/>
</dbReference>
<comment type="caution">
    <text evidence="2">The sequence shown here is derived from an EMBL/GenBank/DDBJ whole genome shotgun (WGS) entry which is preliminary data.</text>
</comment>